<evidence type="ECO:0000313" key="1">
    <source>
        <dbReference type="EMBL" id="ORD98220.1"/>
    </source>
</evidence>
<evidence type="ECO:0000313" key="2">
    <source>
        <dbReference type="Proteomes" id="UP000192501"/>
    </source>
</evidence>
<dbReference type="CDD" id="cd23702">
    <property type="entry name" value="eL14"/>
    <property type="match status" value="1"/>
</dbReference>
<organism evidence="1 2">
    <name type="scientific">Hepatospora eriocheir</name>
    <dbReference type="NCBI Taxonomy" id="1081669"/>
    <lineage>
        <taxon>Eukaryota</taxon>
        <taxon>Fungi</taxon>
        <taxon>Fungi incertae sedis</taxon>
        <taxon>Microsporidia</taxon>
        <taxon>Hepatosporidae</taxon>
        <taxon>Hepatospora</taxon>
    </lineage>
</organism>
<protein>
    <submittedName>
        <fullName evidence="1">Uncharacterized protein</fullName>
    </submittedName>
</protein>
<accession>A0A1X0QEM1</accession>
<name>A0A1X0QEM1_9MICR</name>
<reference evidence="1 2" key="1">
    <citation type="journal article" date="2017" name="Environ. Microbiol.">
        <title>Decay of the glycolytic pathway and adaptation to intranuclear parasitism within Enterocytozoonidae microsporidia.</title>
        <authorList>
            <person name="Wiredu Boakye D."/>
            <person name="Jaroenlak P."/>
            <person name="Prachumwat A."/>
            <person name="Williams T.A."/>
            <person name="Bateman K.S."/>
            <person name="Itsathitphaisarn O."/>
            <person name="Sritunyalucksana K."/>
            <person name="Paszkiewicz K.H."/>
            <person name="Moore K.A."/>
            <person name="Stentiford G.D."/>
            <person name="Williams B.A."/>
        </authorList>
    </citation>
    <scope>NUCLEOTIDE SEQUENCE [LARGE SCALE GENOMIC DNA]</scope>
    <source>
        <strain evidence="2">canceri</strain>
    </source>
</reference>
<sequence>MLYVEVGRLVAARNLKDRHNKAIITGIIDNVFFVVFKQDKTYEIVRVNDIVLEDKVYDLKDLENDNCEFYNLSNVRQTNDFDRFIERKTKEIGDKIAAENGLYY</sequence>
<comment type="caution">
    <text evidence="1">The sequence shown here is derived from an EMBL/GenBank/DDBJ whole genome shotgun (WGS) entry which is preliminary data.</text>
</comment>
<proteinExistence type="predicted"/>
<gene>
    <name evidence="1" type="ORF">A0H76_94</name>
</gene>
<dbReference type="EMBL" id="LTAI01000906">
    <property type="protein sequence ID" value="ORD98220.1"/>
    <property type="molecule type" value="Genomic_DNA"/>
</dbReference>
<dbReference type="AlphaFoldDB" id="A0A1X0QEM1"/>
<dbReference type="Proteomes" id="UP000192501">
    <property type="component" value="Unassembled WGS sequence"/>
</dbReference>
<dbReference type="VEuPathDB" id="MicrosporidiaDB:A0H76_94"/>
<dbReference type="VEuPathDB" id="MicrosporidiaDB:HERIO_882"/>